<protein>
    <submittedName>
        <fullName evidence="1">Uncharacterized protein</fullName>
    </submittedName>
</protein>
<accession>A0AAD7B0H5</accession>
<proteinExistence type="predicted"/>
<keyword evidence="2" id="KW-1185">Reference proteome</keyword>
<reference evidence="1" key="1">
    <citation type="submission" date="2023-03" db="EMBL/GenBank/DDBJ databases">
        <title>Massive genome expansion in bonnet fungi (Mycena s.s.) driven by repeated elements and novel gene families across ecological guilds.</title>
        <authorList>
            <consortium name="Lawrence Berkeley National Laboratory"/>
            <person name="Harder C.B."/>
            <person name="Miyauchi S."/>
            <person name="Viragh M."/>
            <person name="Kuo A."/>
            <person name="Thoen E."/>
            <person name="Andreopoulos B."/>
            <person name="Lu D."/>
            <person name="Skrede I."/>
            <person name="Drula E."/>
            <person name="Henrissat B."/>
            <person name="Morin E."/>
            <person name="Kohler A."/>
            <person name="Barry K."/>
            <person name="LaButti K."/>
            <person name="Morin E."/>
            <person name="Salamov A."/>
            <person name="Lipzen A."/>
            <person name="Mereny Z."/>
            <person name="Hegedus B."/>
            <person name="Baldrian P."/>
            <person name="Stursova M."/>
            <person name="Weitz H."/>
            <person name="Taylor A."/>
            <person name="Grigoriev I.V."/>
            <person name="Nagy L.G."/>
            <person name="Martin F."/>
            <person name="Kauserud H."/>
        </authorList>
    </citation>
    <scope>NUCLEOTIDE SEQUENCE</scope>
    <source>
        <strain evidence="1">CBHHK067</strain>
    </source>
</reference>
<comment type="caution">
    <text evidence="1">The sequence shown here is derived from an EMBL/GenBank/DDBJ whole genome shotgun (WGS) entry which is preliminary data.</text>
</comment>
<name>A0AAD7B0H5_MYCRO</name>
<evidence type="ECO:0000313" key="1">
    <source>
        <dbReference type="EMBL" id="KAJ7606599.1"/>
    </source>
</evidence>
<dbReference type="Proteomes" id="UP001221757">
    <property type="component" value="Unassembled WGS sequence"/>
</dbReference>
<gene>
    <name evidence="1" type="ORF">B0H17DRAFT_1221714</name>
</gene>
<organism evidence="1 2">
    <name type="scientific">Mycena rosella</name>
    <name type="common">Pink bonnet</name>
    <name type="synonym">Agaricus rosellus</name>
    <dbReference type="NCBI Taxonomy" id="1033263"/>
    <lineage>
        <taxon>Eukaryota</taxon>
        <taxon>Fungi</taxon>
        <taxon>Dikarya</taxon>
        <taxon>Basidiomycota</taxon>
        <taxon>Agaricomycotina</taxon>
        <taxon>Agaricomycetes</taxon>
        <taxon>Agaricomycetidae</taxon>
        <taxon>Agaricales</taxon>
        <taxon>Marasmiineae</taxon>
        <taxon>Mycenaceae</taxon>
        <taxon>Mycena</taxon>
    </lineage>
</organism>
<evidence type="ECO:0000313" key="2">
    <source>
        <dbReference type="Proteomes" id="UP001221757"/>
    </source>
</evidence>
<sequence>MPSDGMMGPGGPFQPGLKPFATGSFITPAAGVTQLLARPRSLTPGSFVMPATGVTQPLAPSSCIMPATGITQLLAPAFVGTLPHLHIAFVGTPPHLHITFVGTLPHPLATFVGMRPRLHLAFVGTLPCLLVAFVGTQLHPPIAYAGVLPHPLVTFVGLARHLDRHAATPLLHLGLRSGPPSSAFVYPKYVPEARPRPSFISPAPHVRLAQFHTIKQSLASYE</sequence>
<dbReference type="AlphaFoldDB" id="A0AAD7B0H5"/>
<dbReference type="EMBL" id="JARKIE010001092">
    <property type="protein sequence ID" value="KAJ7606599.1"/>
    <property type="molecule type" value="Genomic_DNA"/>
</dbReference>